<dbReference type="Proteomes" id="UP000198287">
    <property type="component" value="Unassembled WGS sequence"/>
</dbReference>
<dbReference type="AlphaFoldDB" id="A0A226EV29"/>
<organism evidence="2 3">
    <name type="scientific">Folsomia candida</name>
    <name type="common">Springtail</name>
    <dbReference type="NCBI Taxonomy" id="158441"/>
    <lineage>
        <taxon>Eukaryota</taxon>
        <taxon>Metazoa</taxon>
        <taxon>Ecdysozoa</taxon>
        <taxon>Arthropoda</taxon>
        <taxon>Hexapoda</taxon>
        <taxon>Collembola</taxon>
        <taxon>Entomobryomorpha</taxon>
        <taxon>Isotomoidea</taxon>
        <taxon>Isotomidae</taxon>
        <taxon>Proisotominae</taxon>
        <taxon>Folsomia</taxon>
    </lineage>
</organism>
<protein>
    <submittedName>
        <fullName evidence="2">Uncharacterized protein</fullName>
    </submittedName>
</protein>
<keyword evidence="3" id="KW-1185">Reference proteome</keyword>
<evidence type="ECO:0000313" key="3">
    <source>
        <dbReference type="Proteomes" id="UP000198287"/>
    </source>
</evidence>
<gene>
    <name evidence="2" type="ORF">Fcan01_02606</name>
</gene>
<dbReference type="EMBL" id="LNIX01000001">
    <property type="protein sequence ID" value="OXA61389.1"/>
    <property type="molecule type" value="Genomic_DNA"/>
</dbReference>
<accession>A0A226EV29</accession>
<comment type="caution">
    <text evidence="2">The sequence shown here is derived from an EMBL/GenBank/DDBJ whole genome shotgun (WGS) entry which is preliminary data.</text>
</comment>
<feature type="signal peptide" evidence="1">
    <location>
        <begin position="1"/>
        <end position="18"/>
    </location>
</feature>
<sequence length="105" mass="11765">MKGFITFATLFLVALAVADVFSHENEYEHTAEVEAHHRAKRSPYDPTLPLILGKSFLLGSLLGPKLFNKGWGGHRHYGWGWAPRSRGWGWSSGPVVTVSHGWGWH</sequence>
<evidence type="ECO:0000256" key="1">
    <source>
        <dbReference type="SAM" id="SignalP"/>
    </source>
</evidence>
<keyword evidence="1" id="KW-0732">Signal</keyword>
<feature type="chain" id="PRO_5012895161" evidence="1">
    <location>
        <begin position="19"/>
        <end position="105"/>
    </location>
</feature>
<evidence type="ECO:0000313" key="2">
    <source>
        <dbReference type="EMBL" id="OXA61389.1"/>
    </source>
</evidence>
<reference evidence="2 3" key="1">
    <citation type="submission" date="2015-12" db="EMBL/GenBank/DDBJ databases">
        <title>The genome of Folsomia candida.</title>
        <authorList>
            <person name="Faddeeva A."/>
            <person name="Derks M.F."/>
            <person name="Anvar Y."/>
            <person name="Smit S."/>
            <person name="Van Straalen N."/>
            <person name="Roelofs D."/>
        </authorList>
    </citation>
    <scope>NUCLEOTIDE SEQUENCE [LARGE SCALE GENOMIC DNA]</scope>
    <source>
        <strain evidence="2 3">VU population</strain>
        <tissue evidence="2">Whole body</tissue>
    </source>
</reference>
<proteinExistence type="predicted"/>
<name>A0A226EV29_FOLCA</name>